<protein>
    <submittedName>
        <fullName evidence="2">MFS transporter</fullName>
    </submittedName>
</protein>
<organism evidence="2 3">
    <name type="scientific">Mobiluncus mulieris</name>
    <dbReference type="NCBI Taxonomy" id="2052"/>
    <lineage>
        <taxon>Bacteria</taxon>
        <taxon>Bacillati</taxon>
        <taxon>Actinomycetota</taxon>
        <taxon>Actinomycetes</taxon>
        <taxon>Actinomycetales</taxon>
        <taxon>Actinomycetaceae</taxon>
        <taxon>Mobiluncus</taxon>
    </lineage>
</organism>
<comment type="caution">
    <text evidence="2">The sequence shown here is derived from an EMBL/GenBank/DDBJ whole genome shotgun (WGS) entry which is preliminary data.</text>
</comment>
<evidence type="ECO:0000313" key="2">
    <source>
        <dbReference type="EMBL" id="NMW93959.1"/>
    </source>
</evidence>
<name>A0A848RF07_9ACTO</name>
<sequence length="47" mass="5247">MQNVVIGIIAWFCVWVCVVAMLPGVAAAQVKFMRCLLATLEIFYQKA</sequence>
<evidence type="ECO:0000313" key="1">
    <source>
        <dbReference type="EMBL" id="MCU9969722.1"/>
    </source>
</evidence>
<dbReference type="Proteomes" id="UP001209486">
    <property type="component" value="Unassembled WGS sequence"/>
</dbReference>
<evidence type="ECO:0000313" key="4">
    <source>
        <dbReference type="Proteomes" id="UP001209486"/>
    </source>
</evidence>
<dbReference type="Proteomes" id="UP000582487">
    <property type="component" value="Unassembled WGS sequence"/>
</dbReference>
<dbReference type="AlphaFoldDB" id="A0A848RF07"/>
<accession>A0A848RF07</accession>
<evidence type="ECO:0000313" key="3">
    <source>
        <dbReference type="Proteomes" id="UP000582487"/>
    </source>
</evidence>
<reference evidence="1 4" key="1">
    <citation type="submission" date="2019-08" db="EMBL/GenBank/DDBJ databases">
        <title>Comparison of rpoB and gyrB Sequences from Mobiluncus Species and Development of a Multiplex PCR Method for Clinical Detection of Mobiluncus curtisii and Mobiluncus mulieris.</title>
        <authorList>
            <person name="Yang L."/>
            <person name="Shen Y."/>
            <person name="Xu G."/>
            <person name="Shu L.-B."/>
            <person name="Hu J."/>
            <person name="Zhang R."/>
            <person name="Wang Y."/>
            <person name="Zhou H.-W."/>
            <person name="Zhang X."/>
        </authorList>
    </citation>
    <scope>NUCLEOTIDE SEQUENCE [LARGE SCALE GENOMIC DNA]</scope>
    <source>
        <strain evidence="1 4">M26</strain>
    </source>
</reference>
<gene>
    <name evidence="1" type="ORF">FYZ43_10095</name>
    <name evidence="2" type="ORF">HHJ74_09740</name>
</gene>
<dbReference type="EMBL" id="JABCUV010000013">
    <property type="protein sequence ID" value="NMW93959.1"/>
    <property type="molecule type" value="Genomic_DNA"/>
</dbReference>
<proteinExistence type="predicted"/>
<reference evidence="2 3" key="2">
    <citation type="submission" date="2020-04" db="EMBL/GenBank/DDBJ databases">
        <title>Antimicrobial susceptibility and clonality of vaginal-derived multi-drug resistant Mobiluncus isolates in China.</title>
        <authorList>
            <person name="Zhang X."/>
        </authorList>
    </citation>
    <scope>NUCLEOTIDE SEQUENCE [LARGE SCALE GENOMIC DNA]</scope>
    <source>
        <strain evidence="2 3">7</strain>
    </source>
</reference>
<dbReference type="EMBL" id="VSZY01000023">
    <property type="protein sequence ID" value="MCU9969722.1"/>
    <property type="molecule type" value="Genomic_DNA"/>
</dbReference>